<sequence length="52" mass="6029">MSERVEELMVELNKSKAEFDIATTCVAQALQSMCERLDKVELWIESQKPQQN</sequence>
<accession>A0A6J7WCM7</accession>
<organism evidence="4">
    <name type="scientific">uncultured Caudovirales phage</name>
    <dbReference type="NCBI Taxonomy" id="2100421"/>
    <lineage>
        <taxon>Viruses</taxon>
        <taxon>Duplodnaviria</taxon>
        <taxon>Heunggongvirae</taxon>
        <taxon>Uroviricota</taxon>
        <taxon>Caudoviricetes</taxon>
        <taxon>Peduoviridae</taxon>
        <taxon>Maltschvirus</taxon>
        <taxon>Maltschvirus maltsch</taxon>
    </lineage>
</organism>
<dbReference type="EMBL" id="LR796198">
    <property type="protein sequence ID" value="CAB4126812.1"/>
    <property type="molecule type" value="Genomic_DNA"/>
</dbReference>
<reference evidence="4" key="1">
    <citation type="submission" date="2020-05" db="EMBL/GenBank/DDBJ databases">
        <authorList>
            <person name="Chiriac C."/>
            <person name="Salcher M."/>
            <person name="Ghai R."/>
            <person name="Kavagutti S V."/>
        </authorList>
    </citation>
    <scope>NUCLEOTIDE SEQUENCE</scope>
</reference>
<evidence type="ECO:0000313" key="4">
    <source>
        <dbReference type="EMBL" id="CAB5207143.1"/>
    </source>
</evidence>
<name>A0A6J7WCM7_9CAUD</name>
<evidence type="ECO:0000313" key="3">
    <source>
        <dbReference type="EMBL" id="CAB4202970.1"/>
    </source>
</evidence>
<dbReference type="EMBL" id="LR796260">
    <property type="protein sequence ID" value="CAB4132696.1"/>
    <property type="molecule type" value="Genomic_DNA"/>
</dbReference>
<proteinExistence type="predicted"/>
<evidence type="ECO:0000313" key="2">
    <source>
        <dbReference type="EMBL" id="CAB4132696.1"/>
    </source>
</evidence>
<dbReference type="EMBL" id="LR797327">
    <property type="protein sequence ID" value="CAB4202970.1"/>
    <property type="molecule type" value="Genomic_DNA"/>
</dbReference>
<protein>
    <submittedName>
        <fullName evidence="4">Uncharacterized protein</fullName>
    </submittedName>
</protein>
<gene>
    <name evidence="3" type="ORF">UFOVP1363_50</name>
    <name evidence="4" type="ORF">UFOVP179_24</name>
    <name evidence="2" type="ORF">UFOVP260_55</name>
    <name evidence="1" type="ORF">UFOVP85_7</name>
</gene>
<dbReference type="EMBL" id="LR798228">
    <property type="protein sequence ID" value="CAB5207143.1"/>
    <property type="molecule type" value="Genomic_DNA"/>
</dbReference>
<evidence type="ECO:0000313" key="1">
    <source>
        <dbReference type="EMBL" id="CAB4126812.1"/>
    </source>
</evidence>